<dbReference type="PANTHER" id="PTHR47466:SF1">
    <property type="entry name" value="METALLOPROTEASE MEP1 (AFU_ORTHOLOGUE AFUA_1G07730)-RELATED"/>
    <property type="match status" value="1"/>
</dbReference>
<keyword evidence="6" id="KW-0862">Zinc</keyword>
<keyword evidence="4 9" id="KW-0732">Signal</keyword>
<dbReference type="PROSITE" id="PS51257">
    <property type="entry name" value="PROKAR_LIPOPROTEIN"/>
    <property type="match status" value="1"/>
</dbReference>
<keyword evidence="5" id="KW-0378">Hydrolase</keyword>
<feature type="domain" description="Peptidase M43 pregnancy-associated plasma-A" evidence="10">
    <location>
        <begin position="236"/>
        <end position="344"/>
    </location>
</feature>
<feature type="chain" id="PRO_5047252345" evidence="9">
    <location>
        <begin position="22"/>
        <end position="379"/>
    </location>
</feature>
<keyword evidence="3" id="KW-0479">Metal-binding</keyword>
<evidence type="ECO:0000256" key="1">
    <source>
        <dbReference type="ARBA" id="ARBA00008721"/>
    </source>
</evidence>
<comment type="caution">
    <text evidence="11">The sequence shown here is derived from an EMBL/GenBank/DDBJ whole genome shotgun (WGS) entry which is preliminary data.</text>
</comment>
<dbReference type="Proteomes" id="UP000788426">
    <property type="component" value="Unassembled WGS sequence"/>
</dbReference>
<keyword evidence="7 11" id="KW-0482">Metalloprotease</keyword>
<evidence type="ECO:0000256" key="4">
    <source>
        <dbReference type="ARBA" id="ARBA00022729"/>
    </source>
</evidence>
<evidence type="ECO:0000256" key="7">
    <source>
        <dbReference type="ARBA" id="ARBA00023049"/>
    </source>
</evidence>
<evidence type="ECO:0000313" key="12">
    <source>
        <dbReference type="Proteomes" id="UP000788426"/>
    </source>
</evidence>
<protein>
    <submittedName>
        <fullName evidence="11">Zinc-dependent metalloproteinase lipoprotein</fullName>
    </submittedName>
</protein>
<feature type="signal peptide" evidence="9">
    <location>
        <begin position="1"/>
        <end position="21"/>
    </location>
</feature>
<keyword evidence="12" id="KW-1185">Reference proteome</keyword>
<reference evidence="11 12" key="1">
    <citation type="submission" date="2021-07" db="EMBL/GenBank/DDBJ databases">
        <title>Genomic diversity and antimicrobial resistance of Prevotella spp. isolated from chronic lung disease airways.</title>
        <authorList>
            <person name="Webb K.A."/>
            <person name="Olagoke O.S."/>
            <person name="Baird T."/>
            <person name="Neill J."/>
            <person name="Pham A."/>
            <person name="Wells T.J."/>
            <person name="Ramsay K.A."/>
            <person name="Bell S.C."/>
            <person name="Sarovich D.S."/>
            <person name="Price E.P."/>
        </authorList>
    </citation>
    <scope>NUCLEOTIDE SEQUENCE [LARGE SCALE GENOMIC DNA]</scope>
    <source>
        <strain evidence="11 12">SCHI0011.S.12</strain>
    </source>
</reference>
<dbReference type="EMBL" id="JAHXCT010000002">
    <property type="protein sequence ID" value="MBW4768759.1"/>
    <property type="molecule type" value="Genomic_DNA"/>
</dbReference>
<sequence length="379" mass="43464">MNKKTIIARIFCCLFAVVALVACDKEPIDNGKTIPKEEKETPKEINDNTLYELPVVFHVLSNSTTKQEYIPNDAHLRRLLFYVNELYAGGIYGPSANIRVKFVAATEDEKGEKMKTQGVVYDQWDEKYPINCENFMTNNGNKYTKYLWDPNKYINVFVYLFEEDSDESEVLGISHMPYKTKENATLQGLEQVASGKMTKKNISFPLSVSINAKYINTLSARYTSGLKEKTFRGYKEEDVVVTLAHELGHYLGLFHVFAEDRNNGVIDSCVDSDYCQDTPSYNKKQYEKDALDLASRLTSSNVHELFQRKDCSGKVYEATNIMDYAYCYSYAFTPNQQYRMRQVLYYSPLIPGPKKTTTTRSIAPDKVLDLPIRISKCPR</sequence>
<keyword evidence="8" id="KW-1015">Disulfide bond</keyword>
<keyword evidence="11" id="KW-0449">Lipoprotein</keyword>
<dbReference type="PANTHER" id="PTHR47466">
    <property type="match status" value="1"/>
</dbReference>
<dbReference type="InterPro" id="IPR008754">
    <property type="entry name" value="Peptidase_M43"/>
</dbReference>
<dbReference type="InterPro" id="IPR023852">
    <property type="entry name" value="Metalloproteinase_lipop_BF0631"/>
</dbReference>
<accession>A0ABS6YB09</accession>
<evidence type="ECO:0000256" key="6">
    <source>
        <dbReference type="ARBA" id="ARBA00022833"/>
    </source>
</evidence>
<comment type="similarity">
    <text evidence="1">Belongs to the peptidase M43B family.</text>
</comment>
<organism evidence="11 12">
    <name type="scientific">Hoylesella nanceiensis</name>
    <dbReference type="NCBI Taxonomy" id="425941"/>
    <lineage>
        <taxon>Bacteria</taxon>
        <taxon>Pseudomonadati</taxon>
        <taxon>Bacteroidota</taxon>
        <taxon>Bacteroidia</taxon>
        <taxon>Bacteroidales</taxon>
        <taxon>Prevotellaceae</taxon>
        <taxon>Hoylesella</taxon>
    </lineage>
</organism>
<evidence type="ECO:0000256" key="8">
    <source>
        <dbReference type="ARBA" id="ARBA00023157"/>
    </source>
</evidence>
<gene>
    <name evidence="11" type="ORF">KZO38_03150</name>
</gene>
<evidence type="ECO:0000256" key="3">
    <source>
        <dbReference type="ARBA" id="ARBA00022723"/>
    </source>
</evidence>
<evidence type="ECO:0000256" key="9">
    <source>
        <dbReference type="SAM" id="SignalP"/>
    </source>
</evidence>
<evidence type="ECO:0000256" key="2">
    <source>
        <dbReference type="ARBA" id="ARBA00022670"/>
    </source>
</evidence>
<evidence type="ECO:0000313" key="11">
    <source>
        <dbReference type="EMBL" id="MBW4768759.1"/>
    </source>
</evidence>
<proteinExistence type="inferred from homology"/>
<evidence type="ECO:0000259" key="10">
    <source>
        <dbReference type="Pfam" id="PF05572"/>
    </source>
</evidence>
<keyword evidence="2" id="KW-0645">Protease</keyword>
<evidence type="ECO:0000256" key="5">
    <source>
        <dbReference type="ARBA" id="ARBA00022801"/>
    </source>
</evidence>
<dbReference type="Pfam" id="PF05572">
    <property type="entry name" value="Peptidase_M43"/>
    <property type="match status" value="1"/>
</dbReference>
<dbReference type="NCBIfam" id="TIGR03952">
    <property type="entry name" value="metzin_BF0631"/>
    <property type="match status" value="1"/>
</dbReference>
<dbReference type="RefSeq" id="WP_219479788.1">
    <property type="nucleotide sequence ID" value="NZ_JAHXCT010000002.1"/>
</dbReference>
<name>A0ABS6YB09_9BACT</name>
<dbReference type="GO" id="GO:0008237">
    <property type="term" value="F:metallopeptidase activity"/>
    <property type="evidence" value="ECO:0007669"/>
    <property type="project" value="UniProtKB-KW"/>
</dbReference>